<dbReference type="InterPro" id="IPR029058">
    <property type="entry name" value="AB_hydrolase_fold"/>
</dbReference>
<dbReference type="KEGG" id="vg:17776885"/>
<dbReference type="Gene3D" id="2.60.120.200">
    <property type="match status" value="1"/>
</dbReference>
<proteinExistence type="predicted"/>
<dbReference type="Proteomes" id="UP000018644">
    <property type="component" value="Segment"/>
</dbReference>
<reference evidence="1 2" key="1">
    <citation type="journal article" date="2014" name="PLoS ONE">
        <title>Isolation and Characterization of vB_ArS-ArV2 - First Arthrobacter sp. Infecting Bacteriophage with Completely Sequenced Genome.</title>
        <authorList>
            <person name="Simoliunas E."/>
            <person name="Kaliniene L."/>
            <person name="Stasilo M."/>
            <person name="Truncaite L."/>
            <person name="Zajanckauskaite A."/>
            <person name="Staniulis J."/>
            <person name="Nainys J."/>
            <person name="Kaupinis A."/>
            <person name="Valius M."/>
            <person name="Meskys R."/>
        </authorList>
    </citation>
    <scope>NUCLEOTIDE SEQUENCE [LARGE SCALE GENOMIC DNA]</scope>
</reference>
<evidence type="ECO:0000313" key="2">
    <source>
        <dbReference type="Proteomes" id="UP000018644"/>
    </source>
</evidence>
<dbReference type="Gene3D" id="3.40.50.1820">
    <property type="entry name" value="alpha/beta hydrolase"/>
    <property type="match status" value="1"/>
</dbReference>
<name>V5RBD5_9CAUD</name>
<dbReference type="EMBL" id="KF692088">
    <property type="protein sequence ID" value="AHB31634.1"/>
    <property type="molecule type" value="Genomic_DNA"/>
</dbReference>
<keyword evidence="2" id="KW-1185">Reference proteome</keyword>
<gene>
    <name evidence="1" type="ORF">ArV2_gp24</name>
</gene>
<organism evidence="1 2">
    <name type="scientific">Arthrobacter phage vB_ArS-ArV2</name>
    <dbReference type="NCBI Taxonomy" id="1414742"/>
    <lineage>
        <taxon>Viruses</taxon>
        <taxon>Duplodnaviria</taxon>
        <taxon>Heunggongvirae</taxon>
        <taxon>Uroviricota</taxon>
        <taxon>Caudoviricetes</taxon>
        <taxon>Arvduovirus</taxon>
        <taxon>Arvduovirus ArV2</taxon>
    </lineage>
</organism>
<dbReference type="InterPro" id="IPR013320">
    <property type="entry name" value="ConA-like_dom_sf"/>
</dbReference>
<evidence type="ECO:0000313" key="1">
    <source>
        <dbReference type="EMBL" id="AHB31634.1"/>
    </source>
</evidence>
<dbReference type="SUPFAM" id="SSF53474">
    <property type="entry name" value="alpha/beta-Hydrolases"/>
    <property type="match status" value="1"/>
</dbReference>
<dbReference type="SUPFAM" id="SSF49899">
    <property type="entry name" value="Concanavalin A-like lectins/glucanases"/>
    <property type="match status" value="1"/>
</dbReference>
<accession>V5RBD5</accession>
<dbReference type="RefSeq" id="YP_008857895.1">
    <property type="nucleotide sequence ID" value="NC_022972.2"/>
</dbReference>
<protein>
    <submittedName>
        <fullName evidence="1">Tail fiber protein</fullName>
    </submittedName>
</protein>
<sequence length="495" mass="52327">MGYMRDSAGRRIDDFVAARDLPKVIMNLDSSVLTGANNSALSAWPDSSGLGHFVHQINPAKQCTVKTNGLNGKRTVAFGSASYMERPDYGTGMGDPGVYTQPNTFFLVAKFNAAQNASNRSLWSGASPNRNNVWLDGTTQGGYLYAGTAWPDGGKPLDDGQWHIISAVFGPTHGAFYVDGYLVTTQGTQAQGTEPFGAFYLGASSLGTLNVNGAEYAEFIHCNTVVPPDQILATSKALAEKWGITLTPPPGHVAPQYVATTDSGGINIRTWFPPNPKPAGNTLVIWSHQHTGTEALSSSFFAYPLIHAAINEGYIFAASRMHGDSWGNASALTDLTNLYNYVNAIWPVSNVILIGGSMGGLATALAKPYASVPNIKGCIGVDAVFDLAAMHASSSYTNTVRTAYGVAADGSDYASKTAGHDPMLRPASDFSGVRWRFYASDADTTVPPAVHSDAFAAKLAGTAPEAVVVRHAEGHLTPPGIRPADVVAFIKRCIA</sequence>
<dbReference type="GeneID" id="17776885"/>